<dbReference type="AlphaFoldDB" id="A0A942YNV0"/>
<dbReference type="Proteomes" id="UP000682713">
    <property type="component" value="Unassembled WGS sequence"/>
</dbReference>
<name>A0A942YNV0_9BACI</name>
<evidence type="ECO:0000313" key="1">
    <source>
        <dbReference type="EMBL" id="MBS4202100.1"/>
    </source>
</evidence>
<sequence>MLRNKALKLILVSSLAIVIPIGYGIGSPNTIYKVFAKNTNIDLADTKKINSDEKSKKEKKPKKEKKEKEIKWKLIYHEKFNKPFNEPEEWIEDTYGEDSPYHVGPFDEDGEFFMEKGGQDFIDGLNQFRSFRKSYKYGKNDWLTIELYGRDSDKDGVPETGGTFINDKGKAKLISTRHYDGGIIRSTNPLPEKYRVEVTVSNINFGGEKDGSWEHNGKFNGYDGDEVADPWRFSDRSTTPVPAVNENGVYFLSITDYPNPAPHNNVFIHHHRKVVMDTDNNNYDGSSWSKVWNPNTGKAEEDGSHYISMIWLQGNDFGSNWTGNEFSSYTPDGFKNGPIFVDKYLDNEEYVFAIERDGESYTMSVSGNFYYGGQTTYKASRKFREDPLTWHYNQTPEEYTEPHYNQLKTFNGKTYETWPEGSAYPDYFFFGDPHINYYEGTALFDDVKLYLPK</sequence>
<reference evidence="1 2" key="1">
    <citation type="submission" date="2021-05" db="EMBL/GenBank/DDBJ databases">
        <title>Novel Bacillus species.</title>
        <authorList>
            <person name="Liu G."/>
        </authorList>
    </citation>
    <scope>NUCLEOTIDE SEQUENCE [LARGE SCALE GENOMIC DNA]</scope>
    <source>
        <strain evidence="1 2">FJAT-49732</strain>
    </source>
</reference>
<gene>
    <name evidence="1" type="ORF">KHA93_21050</name>
</gene>
<organism evidence="1 2">
    <name type="scientific">Lederbergia citrisecunda</name>
    <dbReference type="NCBI Taxonomy" id="2833583"/>
    <lineage>
        <taxon>Bacteria</taxon>
        <taxon>Bacillati</taxon>
        <taxon>Bacillota</taxon>
        <taxon>Bacilli</taxon>
        <taxon>Bacillales</taxon>
        <taxon>Bacillaceae</taxon>
        <taxon>Lederbergia</taxon>
    </lineage>
</organism>
<protein>
    <submittedName>
        <fullName evidence="1">Uncharacterized protein</fullName>
    </submittedName>
</protein>
<evidence type="ECO:0000313" key="2">
    <source>
        <dbReference type="Proteomes" id="UP000682713"/>
    </source>
</evidence>
<comment type="caution">
    <text evidence="1">The sequence shown here is derived from an EMBL/GenBank/DDBJ whole genome shotgun (WGS) entry which is preliminary data.</text>
</comment>
<dbReference type="RefSeq" id="WP_213112508.1">
    <property type="nucleotide sequence ID" value="NZ_JAGYPJ010000001.1"/>
</dbReference>
<proteinExistence type="predicted"/>
<dbReference type="EMBL" id="JAGYPJ010000001">
    <property type="protein sequence ID" value="MBS4202100.1"/>
    <property type="molecule type" value="Genomic_DNA"/>
</dbReference>
<accession>A0A942YNV0</accession>
<keyword evidence="2" id="KW-1185">Reference proteome</keyword>